<evidence type="ECO:0000256" key="2">
    <source>
        <dbReference type="ARBA" id="ARBA00004892"/>
    </source>
</evidence>
<sequence>MADRDFLGPEWLLTTKEAVWLYHEVALPFRKTCGIVDVHTHLSLQQICENRSLVNIWKAEVVDERYGNRDHYLLQLAAKFPPFSYDLAYDPSLSDCEKWMALGRVFPYLEGNHVHQWLHLDLKRVFGLEECLGPDTAEHIFRVTEEALQREEMRPQELLRRMGGRLFCTTDDPADDLVHHGMAKEMIPDIIFLPTFRPDVYCNIFDKRWRENVERLCALTGEDTTLRGLVEALRKRHAYFASLGARASDHGLLEPFGLEVEEKRAEEIFIRAYEKGEHFAPHSPEVRDFISFMMHHFCEMNREHRMVTQIHYGVLRNANDSLYARWGSDTGGDVTLDGVRVVENLRPLLSRFFSGKSKDESHLVLYAMSHECLHVNIALERAFPGVHTGFPWWFNDAPHLIEQALLEVANSSLLASMGGPVADGRKILSEGSRFEVFDRMICRVVGKLLAEGQISRRGAAFLVESLMYRNSVRIFGLEEMLAQ</sequence>
<comment type="similarity">
    <text evidence="3">Belongs to the metallo-dependent hydrolases superfamily. Uronate isomerase family.</text>
</comment>
<evidence type="ECO:0000256" key="3">
    <source>
        <dbReference type="ARBA" id="ARBA00008397"/>
    </source>
</evidence>
<comment type="catalytic activity">
    <reaction evidence="1">
        <text>D-glucuronate = D-fructuronate</text>
        <dbReference type="Rhea" id="RHEA:13049"/>
        <dbReference type="ChEBI" id="CHEBI:58720"/>
        <dbReference type="ChEBI" id="CHEBI:59863"/>
        <dbReference type="EC" id="5.3.1.12"/>
    </reaction>
</comment>
<gene>
    <name evidence="7" type="ORF">ENV30_09820</name>
</gene>
<dbReference type="EC" id="5.3.1.12" evidence="4"/>
<dbReference type="EMBL" id="DTFV01000139">
    <property type="protein sequence ID" value="HGI31580.1"/>
    <property type="molecule type" value="Genomic_DNA"/>
</dbReference>
<dbReference type="InterPro" id="IPR003766">
    <property type="entry name" value="Uronate_isomerase"/>
</dbReference>
<dbReference type="PANTHER" id="PTHR30068:SF4">
    <property type="entry name" value="URONATE ISOMERASE"/>
    <property type="match status" value="1"/>
</dbReference>
<dbReference type="GO" id="GO:0008880">
    <property type="term" value="F:glucuronate isomerase activity"/>
    <property type="evidence" value="ECO:0007669"/>
    <property type="project" value="UniProtKB-EC"/>
</dbReference>
<dbReference type="InterPro" id="IPR032466">
    <property type="entry name" value="Metal_Hydrolase"/>
</dbReference>
<comment type="caution">
    <text evidence="7">The sequence shown here is derived from an EMBL/GenBank/DDBJ whole genome shotgun (WGS) entry which is preliminary data.</text>
</comment>
<evidence type="ECO:0000313" key="7">
    <source>
        <dbReference type="EMBL" id="HGI31580.1"/>
    </source>
</evidence>
<protein>
    <recommendedName>
        <fullName evidence="5">Uronate isomerase</fullName>
        <ecNumber evidence="4">5.3.1.12</ecNumber>
    </recommendedName>
</protein>
<evidence type="ECO:0000256" key="6">
    <source>
        <dbReference type="ARBA" id="ARBA00023235"/>
    </source>
</evidence>
<comment type="pathway">
    <text evidence="2">Carbohydrate metabolism; pentose and glucuronate interconversion.</text>
</comment>
<dbReference type="UniPathway" id="UPA00246"/>
<reference evidence="7" key="1">
    <citation type="journal article" date="2020" name="mSystems">
        <title>Genome- and Community-Level Interaction Insights into Carbon Utilization and Element Cycling Functions of Hydrothermarchaeota in Hydrothermal Sediment.</title>
        <authorList>
            <person name="Zhou Z."/>
            <person name="Liu Y."/>
            <person name="Xu W."/>
            <person name="Pan J."/>
            <person name="Luo Z.H."/>
            <person name="Li M."/>
        </authorList>
    </citation>
    <scope>NUCLEOTIDE SEQUENCE [LARGE SCALE GENOMIC DNA]</scope>
    <source>
        <strain evidence="7">SpSt-747</strain>
    </source>
</reference>
<dbReference type="PANTHER" id="PTHR30068">
    <property type="entry name" value="URONATE ISOMERASE"/>
    <property type="match status" value="1"/>
</dbReference>
<dbReference type="Pfam" id="PF02614">
    <property type="entry name" value="UxaC"/>
    <property type="match status" value="1"/>
</dbReference>
<dbReference type="Gene3D" id="1.10.2020.10">
    <property type="entry name" value="uronate isomerase, domain 2, chain A"/>
    <property type="match status" value="1"/>
</dbReference>
<dbReference type="SUPFAM" id="SSF51556">
    <property type="entry name" value="Metallo-dependent hydrolases"/>
    <property type="match status" value="1"/>
</dbReference>
<evidence type="ECO:0000256" key="1">
    <source>
        <dbReference type="ARBA" id="ARBA00001165"/>
    </source>
</evidence>
<keyword evidence="6" id="KW-0413">Isomerase</keyword>
<accession>A0A7V3YIE0</accession>
<dbReference type="Gene3D" id="3.20.20.140">
    <property type="entry name" value="Metal-dependent hydrolases"/>
    <property type="match status" value="1"/>
</dbReference>
<dbReference type="GO" id="GO:0019698">
    <property type="term" value="P:D-galacturonate catabolic process"/>
    <property type="evidence" value="ECO:0007669"/>
    <property type="project" value="TreeGrafter"/>
</dbReference>
<name>A0A7V3YIE0_9BACT</name>
<evidence type="ECO:0000256" key="5">
    <source>
        <dbReference type="ARBA" id="ARBA00020555"/>
    </source>
</evidence>
<organism evidence="7">
    <name type="scientific">Candidatus Caldatribacterium californiense</name>
    <dbReference type="NCBI Taxonomy" id="1454726"/>
    <lineage>
        <taxon>Bacteria</taxon>
        <taxon>Pseudomonadati</taxon>
        <taxon>Atribacterota</taxon>
        <taxon>Atribacteria</taxon>
        <taxon>Atribacterales</taxon>
        <taxon>Candidatus Caldatribacteriaceae</taxon>
        <taxon>Candidatus Caldatribacterium</taxon>
    </lineage>
</organism>
<evidence type="ECO:0000256" key="4">
    <source>
        <dbReference type="ARBA" id="ARBA00012546"/>
    </source>
</evidence>
<dbReference type="AlphaFoldDB" id="A0A7V3YIE0"/>
<proteinExistence type="inferred from homology"/>
<dbReference type="GO" id="GO:0042840">
    <property type="term" value="P:D-glucuronate catabolic process"/>
    <property type="evidence" value="ECO:0007669"/>
    <property type="project" value="TreeGrafter"/>
</dbReference>